<dbReference type="GO" id="GO:0051301">
    <property type="term" value="P:cell division"/>
    <property type="evidence" value="ECO:0007669"/>
    <property type="project" value="UniProtKB-KW"/>
</dbReference>
<comment type="subcellular location">
    <subcellularLocation>
        <location evidence="3">Cytoplasm</location>
    </subcellularLocation>
    <text evidence="3">Associated with two foci at the outer edges of the nucleoid region in young cells, and at four foci within both cell halves in older cells.</text>
</comment>
<keyword evidence="3" id="KW-0132">Cell division</keyword>
<dbReference type="GO" id="GO:0007059">
    <property type="term" value="P:chromosome segregation"/>
    <property type="evidence" value="ECO:0007669"/>
    <property type="project" value="UniProtKB-UniRule"/>
</dbReference>
<comment type="subunit">
    <text evidence="3">Component of a cohesin-like complex composed of ScpA, ScpB and the Smc homodimer, in which ScpA and ScpB bind to the head domain of Smc. The presence of the three proteins is required for the association of the complex with DNA.</text>
</comment>
<dbReference type="HAMAP" id="MF_01805">
    <property type="entry name" value="ScpA"/>
    <property type="match status" value="1"/>
</dbReference>
<dbReference type="EMBL" id="JACHEN010000016">
    <property type="protein sequence ID" value="MBB6216658.1"/>
    <property type="molecule type" value="Genomic_DNA"/>
</dbReference>
<dbReference type="PANTHER" id="PTHR33969">
    <property type="entry name" value="SEGREGATION AND CONDENSATION PROTEIN A"/>
    <property type="match status" value="1"/>
</dbReference>
<evidence type="ECO:0000313" key="5">
    <source>
        <dbReference type="Proteomes" id="UP000579281"/>
    </source>
</evidence>
<dbReference type="InterPro" id="IPR023093">
    <property type="entry name" value="ScpA-like_C"/>
</dbReference>
<keyword evidence="5" id="KW-1185">Reference proteome</keyword>
<dbReference type="GO" id="GO:0006260">
    <property type="term" value="P:DNA replication"/>
    <property type="evidence" value="ECO:0007669"/>
    <property type="project" value="UniProtKB-UniRule"/>
</dbReference>
<reference evidence="4 5" key="1">
    <citation type="submission" date="2020-08" db="EMBL/GenBank/DDBJ databases">
        <title>Genomic Encyclopedia of Type Strains, Phase IV (KMG-IV): sequencing the most valuable type-strain genomes for metagenomic binning, comparative biology and taxonomic classification.</title>
        <authorList>
            <person name="Goeker M."/>
        </authorList>
    </citation>
    <scope>NUCLEOTIDE SEQUENCE [LARGE SCALE GENOMIC DNA]</scope>
    <source>
        <strain evidence="4 5">DSM 103526</strain>
    </source>
</reference>
<gene>
    <name evidence="3" type="primary">scpA</name>
    <name evidence="4" type="ORF">HNQ80_002762</name>
</gene>
<accession>A0A841KWM5</accession>
<keyword evidence="3" id="KW-0131">Cell cycle</keyword>
<proteinExistence type="inferred from homology"/>
<comment type="similarity">
    <text evidence="3">Belongs to the ScpA family.</text>
</comment>
<keyword evidence="1 3" id="KW-0159">Chromosome partition</keyword>
<dbReference type="AlphaFoldDB" id="A0A841KWM5"/>
<dbReference type="Gene3D" id="1.10.10.580">
    <property type="entry name" value="Structural maintenance of chromosome 1. Chain E"/>
    <property type="match status" value="1"/>
</dbReference>
<evidence type="ECO:0000256" key="3">
    <source>
        <dbReference type="HAMAP-Rule" id="MF_01805"/>
    </source>
</evidence>
<name>A0A841KWM5_9FIRM</name>
<comment type="function">
    <text evidence="3">Participates in chromosomal partition during cell division. May act via the formation of a condensin-like complex containing Smc and ScpB that pull DNA away from mid-cell into both cell halves.</text>
</comment>
<dbReference type="Gene3D" id="6.10.250.2410">
    <property type="match status" value="1"/>
</dbReference>
<evidence type="ECO:0000313" key="4">
    <source>
        <dbReference type="EMBL" id="MBB6216658.1"/>
    </source>
</evidence>
<dbReference type="PANTHER" id="PTHR33969:SF2">
    <property type="entry name" value="SEGREGATION AND CONDENSATION PROTEIN A"/>
    <property type="match status" value="1"/>
</dbReference>
<dbReference type="GO" id="GO:0005737">
    <property type="term" value="C:cytoplasm"/>
    <property type="evidence" value="ECO:0007669"/>
    <property type="project" value="UniProtKB-SubCell"/>
</dbReference>
<dbReference type="Pfam" id="PF02616">
    <property type="entry name" value="SMC_ScpA"/>
    <property type="match status" value="1"/>
</dbReference>
<evidence type="ECO:0000256" key="1">
    <source>
        <dbReference type="ARBA" id="ARBA00022829"/>
    </source>
</evidence>
<organism evidence="4 5">
    <name type="scientific">Anaerosolibacter carboniphilus</name>
    <dbReference type="NCBI Taxonomy" id="1417629"/>
    <lineage>
        <taxon>Bacteria</taxon>
        <taxon>Bacillati</taxon>
        <taxon>Bacillota</taxon>
        <taxon>Clostridia</taxon>
        <taxon>Peptostreptococcales</taxon>
        <taxon>Thermotaleaceae</taxon>
        <taxon>Anaerosolibacter</taxon>
    </lineage>
</organism>
<sequence>MTYNVKLETFEGPFDLLFHLIEKAEVDIYNIPIAQITDQYIQYIEDMQKFDLEVTSEFLVMAATLIEIKSKMLLPNKHEEQLAIAIDEIDPRQDLIARLIEYKKYKTAAEEFKKREDVFKKIFYKSQEQLDQYIKNDDIELVEMDLSTLISAFNNLLSKRKNHSKLKAYVDEIQRDEVTIEDKIAQIQQHLEIHHSVDFHHLFSDSCTKSEIVVTFLALLELIKLNYLMVQQSRIFDQIIIKKIDSLNEV</sequence>
<dbReference type="Proteomes" id="UP000579281">
    <property type="component" value="Unassembled WGS sequence"/>
</dbReference>
<comment type="caution">
    <text evidence="4">The sequence shown here is derived from an EMBL/GenBank/DDBJ whole genome shotgun (WGS) entry which is preliminary data.</text>
</comment>
<dbReference type="InterPro" id="IPR003768">
    <property type="entry name" value="ScpA"/>
</dbReference>
<evidence type="ECO:0000256" key="2">
    <source>
        <dbReference type="ARBA" id="ARBA00044777"/>
    </source>
</evidence>
<dbReference type="RefSeq" id="WP_184311176.1">
    <property type="nucleotide sequence ID" value="NZ_JACHEN010000016.1"/>
</dbReference>
<protein>
    <recommendedName>
        <fullName evidence="2 3">Segregation and condensation protein A</fullName>
    </recommendedName>
</protein>
<keyword evidence="3" id="KW-0963">Cytoplasm</keyword>